<dbReference type="AlphaFoldDB" id="M1V5F5"/>
<evidence type="ECO:0000313" key="3">
    <source>
        <dbReference type="EMBL" id="BAM80580.1"/>
    </source>
</evidence>
<dbReference type="RefSeq" id="XP_005536616.1">
    <property type="nucleotide sequence ID" value="XM_005536559.1"/>
</dbReference>
<dbReference type="Proteomes" id="UP000007014">
    <property type="component" value="Chromosome 11"/>
</dbReference>
<keyword evidence="1" id="KW-0812">Transmembrane</keyword>
<dbReference type="InterPro" id="IPR035437">
    <property type="entry name" value="SNase_OB-fold_sf"/>
</dbReference>
<dbReference type="Pfam" id="PF00565">
    <property type="entry name" value="SNase"/>
    <property type="match status" value="1"/>
</dbReference>
<name>M1V5F5_CYAM1</name>
<dbReference type="HOGENOM" id="CLU_046484_6_3_1"/>
<dbReference type="Gene3D" id="2.40.50.90">
    <property type="match status" value="1"/>
</dbReference>
<dbReference type="InterPro" id="IPR016071">
    <property type="entry name" value="Staphylococal_nuclease_OB-fold"/>
</dbReference>
<keyword evidence="4" id="KW-1185">Reference proteome</keyword>
<keyword evidence="1" id="KW-0472">Membrane</keyword>
<keyword evidence="1" id="KW-1133">Transmembrane helix</keyword>
<gene>
    <name evidence="3" type="ORF">CYME_CMK224C</name>
</gene>
<evidence type="ECO:0000256" key="1">
    <source>
        <dbReference type="SAM" id="Phobius"/>
    </source>
</evidence>
<feature type="domain" description="TNase-like" evidence="2">
    <location>
        <begin position="84"/>
        <end position="216"/>
    </location>
</feature>
<reference evidence="3 4" key="1">
    <citation type="journal article" date="2004" name="Nature">
        <title>Genome sequence of the ultrasmall unicellular red alga Cyanidioschyzon merolae 10D.</title>
        <authorList>
            <person name="Matsuzaki M."/>
            <person name="Misumi O."/>
            <person name="Shin-i T."/>
            <person name="Maruyama S."/>
            <person name="Takahara M."/>
            <person name="Miyagishima S."/>
            <person name="Mori T."/>
            <person name="Nishida K."/>
            <person name="Yagisawa F."/>
            <person name="Nishida K."/>
            <person name="Yoshida Y."/>
            <person name="Nishimura Y."/>
            <person name="Nakao S."/>
            <person name="Kobayashi T."/>
            <person name="Momoyama Y."/>
            <person name="Higashiyama T."/>
            <person name="Minoda A."/>
            <person name="Sano M."/>
            <person name="Nomoto H."/>
            <person name="Oishi K."/>
            <person name="Hayashi H."/>
            <person name="Ohta F."/>
            <person name="Nishizaka S."/>
            <person name="Haga S."/>
            <person name="Miura S."/>
            <person name="Morishita T."/>
            <person name="Kabeya Y."/>
            <person name="Terasawa K."/>
            <person name="Suzuki Y."/>
            <person name="Ishii Y."/>
            <person name="Asakawa S."/>
            <person name="Takano H."/>
            <person name="Ohta N."/>
            <person name="Kuroiwa H."/>
            <person name="Tanaka K."/>
            <person name="Shimizu N."/>
            <person name="Sugano S."/>
            <person name="Sato N."/>
            <person name="Nozaki H."/>
            <person name="Ogasawara N."/>
            <person name="Kohara Y."/>
            <person name="Kuroiwa T."/>
        </authorList>
    </citation>
    <scope>NUCLEOTIDE SEQUENCE [LARGE SCALE GENOMIC DNA]</scope>
    <source>
        <strain evidence="3 4">10D</strain>
    </source>
</reference>
<dbReference type="SMART" id="SM00318">
    <property type="entry name" value="SNc"/>
    <property type="match status" value="1"/>
</dbReference>
<sequence length="245" mass="27762">MSFACFVPLWDLWDLWGSKGHRLRKDDVFGLCLVGIGIISVIGVTAPVPASVPRSAAFALPANAVTLENRERPASASVIHGYPRIVDGDTLAFGTTRVRLFGMDAFEQRQRCRRPIHNTAPDAAPLKFDTYRCGLQATEHLRALIGARPVTCVPRGRDPFQRIVAICSVEEASGETLDLGRAMVRDGWAVAFRKFSTMYVPDEEEARREHHGVWAASQETNDETLLFEWPWQWRYEERRDTQRRH</sequence>
<dbReference type="Gramene" id="CMK224CT">
    <property type="protein sequence ID" value="CMK224CT"/>
    <property type="gene ID" value="CMK224C"/>
</dbReference>
<organism evidence="3 4">
    <name type="scientific">Cyanidioschyzon merolae (strain NIES-3377 / 10D)</name>
    <name type="common">Unicellular red alga</name>
    <dbReference type="NCBI Taxonomy" id="280699"/>
    <lineage>
        <taxon>Eukaryota</taxon>
        <taxon>Rhodophyta</taxon>
        <taxon>Bangiophyceae</taxon>
        <taxon>Cyanidiales</taxon>
        <taxon>Cyanidiaceae</taxon>
        <taxon>Cyanidioschyzon</taxon>
    </lineage>
</organism>
<protein>
    <recommendedName>
        <fullName evidence="2">TNase-like domain-containing protein</fullName>
    </recommendedName>
</protein>
<feature type="transmembrane region" description="Helical" evidence="1">
    <location>
        <begin position="28"/>
        <end position="48"/>
    </location>
</feature>
<accession>M1V5F5</accession>
<evidence type="ECO:0000313" key="4">
    <source>
        <dbReference type="Proteomes" id="UP000007014"/>
    </source>
</evidence>
<dbReference type="SUPFAM" id="SSF50199">
    <property type="entry name" value="Staphylococcal nuclease"/>
    <property type="match status" value="1"/>
</dbReference>
<dbReference type="OrthoDB" id="430293at2759"/>
<dbReference type="EMBL" id="AP006493">
    <property type="protein sequence ID" value="BAM80580.1"/>
    <property type="molecule type" value="Genomic_DNA"/>
</dbReference>
<dbReference type="GeneID" id="16994239"/>
<reference evidence="3 4" key="2">
    <citation type="journal article" date="2007" name="BMC Biol.">
        <title>A 100%-complete sequence reveals unusually simple genomic features in the hot-spring red alga Cyanidioschyzon merolae.</title>
        <authorList>
            <person name="Nozaki H."/>
            <person name="Takano H."/>
            <person name="Misumi O."/>
            <person name="Terasawa K."/>
            <person name="Matsuzaki M."/>
            <person name="Maruyama S."/>
            <person name="Nishida K."/>
            <person name="Yagisawa F."/>
            <person name="Yoshida Y."/>
            <person name="Fujiwara T."/>
            <person name="Takio S."/>
            <person name="Tamura K."/>
            <person name="Chung S.J."/>
            <person name="Nakamura S."/>
            <person name="Kuroiwa H."/>
            <person name="Tanaka K."/>
            <person name="Sato N."/>
            <person name="Kuroiwa T."/>
        </authorList>
    </citation>
    <scope>NUCLEOTIDE SEQUENCE [LARGE SCALE GENOMIC DNA]</scope>
    <source>
        <strain evidence="3 4">10D</strain>
    </source>
</reference>
<dbReference type="KEGG" id="cme:CYME_CMK224C"/>
<dbReference type="PROSITE" id="PS50830">
    <property type="entry name" value="TNASE_3"/>
    <property type="match status" value="1"/>
</dbReference>
<evidence type="ECO:0000259" key="2">
    <source>
        <dbReference type="PROSITE" id="PS50830"/>
    </source>
</evidence>
<proteinExistence type="predicted"/>